<name>A0A081BWI4_VECG1</name>
<sequence>MGSRRRELREPVRIQTNDPEQPVTQIFVMANVLADIEVTPPLLRFGDHQSLAQVTVKSYVDAPVELREIRADRHLEATVSAMTIPVHGEVVVSAELIKEKIPEFVKGHVGGLVEITTNLESMPTIRIPIWAKKPVK</sequence>
<evidence type="ECO:0000313" key="2">
    <source>
        <dbReference type="Proteomes" id="UP000030661"/>
    </source>
</evidence>
<dbReference type="AlphaFoldDB" id="A0A081BWI4"/>
<dbReference type="HOGENOM" id="CLU_1871343_0_0_0"/>
<keyword evidence="2" id="KW-1185">Reference proteome</keyword>
<reference evidence="1" key="1">
    <citation type="journal article" date="2015" name="PeerJ">
        <title>First genomic representation of candidate bacterial phylum KSB3 points to enhanced environmental sensing as a trigger of wastewater bulking.</title>
        <authorList>
            <person name="Sekiguchi Y."/>
            <person name="Ohashi A."/>
            <person name="Parks D.H."/>
            <person name="Yamauchi T."/>
            <person name="Tyson G.W."/>
            <person name="Hugenholtz P."/>
        </authorList>
    </citation>
    <scope>NUCLEOTIDE SEQUENCE [LARGE SCALE GENOMIC DNA]</scope>
</reference>
<dbReference type="STRING" id="1499967.U27_03652"/>
<evidence type="ECO:0000313" key="1">
    <source>
        <dbReference type="EMBL" id="GAK56689.1"/>
    </source>
</evidence>
<accession>A0A081BWI4</accession>
<dbReference type="EMBL" id="DF820465">
    <property type="protein sequence ID" value="GAK56689.1"/>
    <property type="molecule type" value="Genomic_DNA"/>
</dbReference>
<gene>
    <name evidence="1" type="ORF">U27_03652</name>
</gene>
<proteinExistence type="predicted"/>
<organism evidence="1">
    <name type="scientific">Vecturithrix granuli</name>
    <dbReference type="NCBI Taxonomy" id="1499967"/>
    <lineage>
        <taxon>Bacteria</taxon>
        <taxon>Candidatus Moduliflexota</taxon>
        <taxon>Candidatus Vecturitrichia</taxon>
        <taxon>Candidatus Vecturitrichales</taxon>
        <taxon>Candidatus Vecturitrichaceae</taxon>
        <taxon>Candidatus Vecturithrix</taxon>
    </lineage>
</organism>
<dbReference type="Proteomes" id="UP000030661">
    <property type="component" value="Unassembled WGS sequence"/>
</dbReference>
<protein>
    <submittedName>
        <fullName evidence="1">Uncharacterized protein</fullName>
    </submittedName>
</protein>